<evidence type="ECO:0000313" key="3">
    <source>
        <dbReference type="EMBL" id="MBW8723802.1"/>
    </source>
</evidence>
<sequence>MVGDRELESRSVGRARRLRQNGTDAERKLWFVLSRQRIEGAKFRRQHPFGPYVLDFYCEKARLAIEVDGGQHTEERDRDRTAYLNAQGVTVLRFWNHQVLRETEAVAEMIAHELRQRATPSPSRRQRGGPLPLPKERES</sequence>
<keyword evidence="3" id="KW-0540">Nuclease</keyword>
<dbReference type="PANTHER" id="PTHR38590:SF1">
    <property type="entry name" value="BLL0828 PROTEIN"/>
    <property type="match status" value="1"/>
</dbReference>
<dbReference type="InterPro" id="IPR007569">
    <property type="entry name" value="DUF559"/>
</dbReference>
<protein>
    <submittedName>
        <fullName evidence="3">Endonuclease domain-containing protein</fullName>
    </submittedName>
</protein>
<evidence type="ECO:0000313" key="4">
    <source>
        <dbReference type="Proteomes" id="UP000700706"/>
    </source>
</evidence>
<reference evidence="3" key="1">
    <citation type="submission" date="2020-06" db="EMBL/GenBank/DDBJ databases">
        <title>Stable isotope informed genome-resolved metagenomics uncovers potential trophic interactions in rhizosphere soil.</title>
        <authorList>
            <person name="Starr E.P."/>
            <person name="Shi S."/>
            <person name="Blazewicz S.J."/>
            <person name="Koch B.J."/>
            <person name="Probst A.J."/>
            <person name="Hungate B.A."/>
            <person name="Pett-Ridge J."/>
            <person name="Firestone M.K."/>
            <person name="Banfield J.F."/>
        </authorList>
    </citation>
    <scope>NUCLEOTIDE SEQUENCE</scope>
    <source>
        <strain evidence="3">YM_69_17</strain>
    </source>
</reference>
<dbReference type="InterPro" id="IPR047216">
    <property type="entry name" value="Endonuclease_DUF559_bact"/>
</dbReference>
<evidence type="ECO:0000256" key="1">
    <source>
        <dbReference type="SAM" id="MobiDB-lite"/>
    </source>
</evidence>
<name>A0A952KCA1_9PROT</name>
<evidence type="ECO:0000259" key="2">
    <source>
        <dbReference type="Pfam" id="PF04480"/>
    </source>
</evidence>
<accession>A0A952KCA1</accession>
<dbReference type="EMBL" id="JAEKLZ010000051">
    <property type="protein sequence ID" value="MBW8723802.1"/>
    <property type="molecule type" value="Genomic_DNA"/>
</dbReference>
<gene>
    <name evidence="3" type="ORF">JF625_01410</name>
</gene>
<feature type="region of interest" description="Disordered" evidence="1">
    <location>
        <begin position="114"/>
        <end position="139"/>
    </location>
</feature>
<dbReference type="InterPro" id="IPR011335">
    <property type="entry name" value="Restrct_endonuc-II-like"/>
</dbReference>
<dbReference type="CDD" id="cd01038">
    <property type="entry name" value="Endonuclease_DUF559"/>
    <property type="match status" value="1"/>
</dbReference>
<organism evidence="3 4">
    <name type="scientific">Inquilinus limosus</name>
    <dbReference type="NCBI Taxonomy" id="171674"/>
    <lineage>
        <taxon>Bacteria</taxon>
        <taxon>Pseudomonadati</taxon>
        <taxon>Pseudomonadota</taxon>
        <taxon>Alphaproteobacteria</taxon>
        <taxon>Rhodospirillales</taxon>
        <taxon>Rhodospirillaceae</taxon>
        <taxon>Inquilinus</taxon>
    </lineage>
</organism>
<dbReference type="Pfam" id="PF04480">
    <property type="entry name" value="DUF559"/>
    <property type="match status" value="1"/>
</dbReference>
<proteinExistence type="predicted"/>
<dbReference type="GO" id="GO:0004519">
    <property type="term" value="F:endonuclease activity"/>
    <property type="evidence" value="ECO:0007669"/>
    <property type="project" value="UniProtKB-KW"/>
</dbReference>
<dbReference type="Gene3D" id="3.40.960.10">
    <property type="entry name" value="VSR Endonuclease"/>
    <property type="match status" value="1"/>
</dbReference>
<dbReference type="AlphaFoldDB" id="A0A952KCA1"/>
<feature type="domain" description="DUF559" evidence="2">
    <location>
        <begin position="13"/>
        <end position="114"/>
    </location>
</feature>
<keyword evidence="3" id="KW-0255">Endonuclease</keyword>
<comment type="caution">
    <text evidence="3">The sequence shown here is derived from an EMBL/GenBank/DDBJ whole genome shotgun (WGS) entry which is preliminary data.</text>
</comment>
<keyword evidence="3" id="KW-0378">Hydrolase</keyword>
<dbReference type="PANTHER" id="PTHR38590">
    <property type="entry name" value="BLL0828 PROTEIN"/>
    <property type="match status" value="1"/>
</dbReference>
<dbReference type="SUPFAM" id="SSF52980">
    <property type="entry name" value="Restriction endonuclease-like"/>
    <property type="match status" value="1"/>
</dbReference>
<dbReference type="Proteomes" id="UP000700706">
    <property type="component" value="Unassembled WGS sequence"/>
</dbReference>